<sequence>MPLTPMRRTPTARMGMSLTHTITAMGTAMRTAMGTAIPMPIPTAMGITSLRWLCRPLRLSEAPRGLSRVTCGRVVAFSLEVF</sequence>
<reference evidence="1 2" key="1">
    <citation type="submission" date="2023-07" db="EMBL/GenBank/DDBJ databases">
        <title>Genomic Encyclopedia of Type Strains, Phase IV (KMG-IV): sequencing the most valuable type-strain genomes for metagenomic binning, comparative biology and taxonomic classification.</title>
        <authorList>
            <person name="Goeker M."/>
        </authorList>
    </citation>
    <scope>NUCLEOTIDE SEQUENCE [LARGE SCALE GENOMIC DNA]</scope>
    <source>
        <strain evidence="1 2">DSM 2457</strain>
    </source>
</reference>
<organism evidence="1 2">
    <name type="scientific">Ancylobacter polymorphus</name>
    <dbReference type="NCBI Taxonomy" id="223390"/>
    <lineage>
        <taxon>Bacteria</taxon>
        <taxon>Pseudomonadati</taxon>
        <taxon>Pseudomonadota</taxon>
        <taxon>Alphaproteobacteria</taxon>
        <taxon>Hyphomicrobiales</taxon>
        <taxon>Xanthobacteraceae</taxon>
        <taxon>Ancylobacter</taxon>
    </lineage>
</organism>
<dbReference type="Proteomes" id="UP001224682">
    <property type="component" value="Unassembled WGS sequence"/>
</dbReference>
<evidence type="ECO:0000313" key="2">
    <source>
        <dbReference type="Proteomes" id="UP001224682"/>
    </source>
</evidence>
<protein>
    <submittedName>
        <fullName evidence="1">Uncharacterized protein</fullName>
    </submittedName>
</protein>
<name>A0ABU0BBR2_9HYPH</name>
<keyword evidence="2" id="KW-1185">Reference proteome</keyword>
<proteinExistence type="predicted"/>
<accession>A0ABU0BBR2</accession>
<gene>
    <name evidence="1" type="ORF">J2S75_001858</name>
</gene>
<dbReference type="EMBL" id="JAUSUI010000003">
    <property type="protein sequence ID" value="MDQ0302830.1"/>
    <property type="molecule type" value="Genomic_DNA"/>
</dbReference>
<evidence type="ECO:0000313" key="1">
    <source>
        <dbReference type="EMBL" id="MDQ0302830.1"/>
    </source>
</evidence>
<comment type="caution">
    <text evidence="1">The sequence shown here is derived from an EMBL/GenBank/DDBJ whole genome shotgun (WGS) entry which is preliminary data.</text>
</comment>